<protein>
    <submittedName>
        <fullName evidence="3">PEP-CTERM system TPR-repeat protein PrsT</fullName>
    </submittedName>
</protein>
<dbReference type="NCBIfam" id="TIGR02917">
    <property type="entry name" value="PEP_TPR_lipo"/>
    <property type="match status" value="1"/>
</dbReference>
<dbReference type="InterPro" id="IPR011990">
    <property type="entry name" value="TPR-like_helical_dom_sf"/>
</dbReference>
<dbReference type="Pfam" id="PF13432">
    <property type="entry name" value="TPR_16"/>
    <property type="match status" value="1"/>
</dbReference>
<feature type="repeat" description="TPR" evidence="1">
    <location>
        <begin position="372"/>
        <end position="405"/>
    </location>
</feature>
<reference evidence="3 4" key="1">
    <citation type="journal article" date="2019" name="Int. J. Syst. Evol. Microbiol.">
        <title>Undibacterium piscinae sp. nov., isolated from Korean shiner intestine.</title>
        <authorList>
            <person name="Lee S.Y."/>
            <person name="Kang W."/>
            <person name="Kim P.S."/>
            <person name="Kim H.S."/>
            <person name="Sung H."/>
            <person name="Shin N.R."/>
            <person name="Whon T.W."/>
            <person name="Yun J.H."/>
            <person name="Lee J.Y."/>
            <person name="Lee J.Y."/>
            <person name="Jung M.J."/>
            <person name="Jeong Y.S."/>
            <person name="Tak E.J."/>
            <person name="Han J.E."/>
            <person name="Hyun D.W."/>
            <person name="Kang M.S."/>
            <person name="Lee K.E."/>
            <person name="Lee B.H."/>
            <person name="Bae J.W."/>
        </authorList>
    </citation>
    <scope>NUCLEOTIDE SEQUENCE [LARGE SCALE GENOMIC DNA]</scope>
    <source>
        <strain evidence="3 4">S11R28</strain>
    </source>
</reference>
<dbReference type="KEGG" id="upi:EJG51_013380"/>
<dbReference type="PANTHER" id="PTHR12558:SF13">
    <property type="entry name" value="CELL DIVISION CYCLE PROTEIN 27 HOMOLOG"/>
    <property type="match status" value="1"/>
</dbReference>
<dbReference type="EMBL" id="CP051152">
    <property type="protein sequence ID" value="QJQ06673.1"/>
    <property type="molecule type" value="Genomic_DNA"/>
</dbReference>
<evidence type="ECO:0000313" key="3">
    <source>
        <dbReference type="EMBL" id="QJQ06673.1"/>
    </source>
</evidence>
<feature type="chain" id="PRO_5026968917" evidence="2">
    <location>
        <begin position="29"/>
        <end position="928"/>
    </location>
</feature>
<dbReference type="InterPro" id="IPR019734">
    <property type="entry name" value="TPR_rpt"/>
</dbReference>
<dbReference type="SUPFAM" id="SSF48452">
    <property type="entry name" value="TPR-like"/>
    <property type="match status" value="3"/>
</dbReference>
<proteinExistence type="predicted"/>
<name>A0A6M4A682_9BURK</name>
<feature type="repeat" description="TPR" evidence="1">
    <location>
        <begin position="474"/>
        <end position="507"/>
    </location>
</feature>
<dbReference type="InterPro" id="IPR014266">
    <property type="entry name" value="PEP-CTERM_TPR_PrsT"/>
</dbReference>
<evidence type="ECO:0000256" key="1">
    <source>
        <dbReference type="PROSITE-ProRule" id="PRU00339"/>
    </source>
</evidence>
<accession>A0A6M4A682</accession>
<feature type="repeat" description="TPR" evidence="1">
    <location>
        <begin position="134"/>
        <end position="167"/>
    </location>
</feature>
<dbReference type="AlphaFoldDB" id="A0A6M4A682"/>
<dbReference type="Pfam" id="PF14559">
    <property type="entry name" value="TPR_19"/>
    <property type="match status" value="6"/>
</dbReference>
<organism evidence="3 4">
    <name type="scientific">Undibacterium piscinae</name>
    <dbReference type="NCBI Taxonomy" id="2495591"/>
    <lineage>
        <taxon>Bacteria</taxon>
        <taxon>Pseudomonadati</taxon>
        <taxon>Pseudomonadota</taxon>
        <taxon>Betaproteobacteria</taxon>
        <taxon>Burkholderiales</taxon>
        <taxon>Oxalobacteraceae</taxon>
        <taxon>Undibacterium</taxon>
    </lineage>
</organism>
<dbReference type="Gene3D" id="1.25.40.10">
    <property type="entry name" value="Tetratricopeptide repeat domain"/>
    <property type="match status" value="5"/>
</dbReference>
<feature type="signal peptide" evidence="2">
    <location>
        <begin position="1"/>
        <end position="28"/>
    </location>
</feature>
<dbReference type="PROSITE" id="PS51257">
    <property type="entry name" value="PROKAR_LIPOPROTEIN"/>
    <property type="match status" value="1"/>
</dbReference>
<keyword evidence="1" id="KW-0802">TPR repeat</keyword>
<keyword evidence="2" id="KW-0732">Signal</keyword>
<keyword evidence="4" id="KW-1185">Reference proteome</keyword>
<evidence type="ECO:0000256" key="2">
    <source>
        <dbReference type="SAM" id="SignalP"/>
    </source>
</evidence>
<gene>
    <name evidence="3" type="primary">prsT</name>
    <name evidence="3" type="ORF">EJG51_013380</name>
</gene>
<evidence type="ECO:0000313" key="4">
    <source>
        <dbReference type="Proteomes" id="UP000274350"/>
    </source>
</evidence>
<sequence>MPNSNKKYRSVAMITSALILSLSLGACGNTQSTEKFLTDARQYQQKGDNKAAIIQLKNALQKDPENKDARYLLGAIYNDIGDPLSAEKELRKAVSLGVSPATALPLIAKSLLMQGEFKKMLEETAQDPRAKTDPELISLRGNAYMNLGKIPEMKEAFELALKINPDFPDALVGMATLAMAQQDVAEANRFADLAVSKNPKNTQVLMFKAGLLRSQNKADEAMAAYDSIIKLQADNASAYLAKADLEISLKKYPEAQQDITTAKKLSGSPVLTFYSQALLDFSQQKHAAAWESLLQVQRLAPDYLPGILLSGAVQFALGSNKQAEQFLKKYLERNPANMYAQKLLASALLKAGDASAAVAMLEPLLKSKTDDGQLYSLAGESYMQLKDYTKATEYFEKGSVLAPKSAEFRTALGMSKLGLGDNSAAIAELEKASTLDAKSSKAGVLLIMTHLRMKQPDKALSAAIAAEKEQPENPLIQNLKGAIYVDKQDQAKARASFEKALALQPTYYPAVANLARLDMQDKKPDMAKKRFVDLLEKDKKNVQVLSALAILAVSQNNNEEAKSWLERANTDNPDSASVTQMLALQYVRMGDKEKALVLVKKAQASHPTMPEFMELLAQMKLNMGDQAGALDSYIKLAAMLPESAAAQFKVAATHATMKNTEASIDSLKKTLGLDPKFLDAQLALASLLASKGSMDEALAISRKIQKENDKSALGYVQEGDILMQQKKATAAIALYEKGFKLAKNGQLMIKLHTAYLADGKAKEANLKMVQWLKEHPEDNLARLYFADYSFVAQKNRQAYIEQLQMILKSEPNSAKVLNNLAWAYGEEKDPRALEYAEKAYKLADTSPAIMDTLGWILVEKGDWKRGLPLLQKASSQIPDAMDIRYHLALALLKSGDKEKARKEMEQIVASDKPFAKMDEVKALLKQKA</sequence>
<dbReference type="PROSITE" id="PS50005">
    <property type="entry name" value="TPR"/>
    <property type="match status" value="3"/>
</dbReference>
<dbReference type="Proteomes" id="UP000274350">
    <property type="component" value="Chromosome"/>
</dbReference>
<dbReference type="SMART" id="SM00028">
    <property type="entry name" value="TPR"/>
    <property type="match status" value="21"/>
</dbReference>
<dbReference type="PANTHER" id="PTHR12558">
    <property type="entry name" value="CELL DIVISION CYCLE 16,23,27"/>
    <property type="match status" value="1"/>
</dbReference>